<feature type="region of interest" description="Disordered" evidence="1">
    <location>
        <begin position="1"/>
        <end position="34"/>
    </location>
</feature>
<sequence length="102" mass="11871">MVEQSMGLDKKSKPPHVMGKRFRTASSHPMTKRTREYRELWREPAKWDTSNRMQDRQSIVSFGSVKGLTRAPEMPSCEEKLREMVEIIKCLCSMRIIGALRS</sequence>
<comment type="caution">
    <text evidence="2">The sequence shown here is derived from an EMBL/GenBank/DDBJ whole genome shotgun (WGS) entry which is preliminary data.</text>
</comment>
<evidence type="ECO:0000313" key="2">
    <source>
        <dbReference type="EMBL" id="KAK5819105.1"/>
    </source>
</evidence>
<accession>A0ABR0PCX7</accession>
<dbReference type="EMBL" id="JARKNE010000007">
    <property type="protein sequence ID" value="KAK5819105.1"/>
    <property type="molecule type" value="Genomic_DNA"/>
</dbReference>
<proteinExistence type="predicted"/>
<organism evidence="2 3">
    <name type="scientific">Gossypium arboreum</name>
    <name type="common">Tree cotton</name>
    <name type="synonym">Gossypium nanking</name>
    <dbReference type="NCBI Taxonomy" id="29729"/>
    <lineage>
        <taxon>Eukaryota</taxon>
        <taxon>Viridiplantae</taxon>
        <taxon>Streptophyta</taxon>
        <taxon>Embryophyta</taxon>
        <taxon>Tracheophyta</taxon>
        <taxon>Spermatophyta</taxon>
        <taxon>Magnoliopsida</taxon>
        <taxon>eudicotyledons</taxon>
        <taxon>Gunneridae</taxon>
        <taxon>Pentapetalae</taxon>
        <taxon>rosids</taxon>
        <taxon>malvids</taxon>
        <taxon>Malvales</taxon>
        <taxon>Malvaceae</taxon>
        <taxon>Malvoideae</taxon>
        <taxon>Gossypium</taxon>
    </lineage>
</organism>
<gene>
    <name evidence="2" type="ORF">PVK06_024064</name>
</gene>
<evidence type="ECO:0000256" key="1">
    <source>
        <dbReference type="SAM" id="MobiDB-lite"/>
    </source>
</evidence>
<evidence type="ECO:0000313" key="3">
    <source>
        <dbReference type="Proteomes" id="UP001358586"/>
    </source>
</evidence>
<dbReference type="Proteomes" id="UP001358586">
    <property type="component" value="Chromosome 7"/>
</dbReference>
<reference evidence="2 3" key="1">
    <citation type="submission" date="2023-03" db="EMBL/GenBank/DDBJ databases">
        <title>WGS of Gossypium arboreum.</title>
        <authorList>
            <person name="Yu D."/>
        </authorList>
    </citation>
    <scope>NUCLEOTIDE SEQUENCE [LARGE SCALE GENOMIC DNA]</scope>
    <source>
        <tissue evidence="2">Leaf</tissue>
    </source>
</reference>
<name>A0ABR0PCX7_GOSAR</name>
<protein>
    <submittedName>
        <fullName evidence="2">Uncharacterized protein</fullName>
    </submittedName>
</protein>
<keyword evidence="3" id="KW-1185">Reference proteome</keyword>